<sequence>MSAAVETAQVGADPLTSPIPVEKGNVAELLLERVNAWKHACGFMEEYVEATANLHKSLSKEYDRVLKTVSEPLREGHHFSQANGGIASFFENVRSNTQALGNSQLETEKALRAQVLQTLNRLHAEIKNKHKELTNGAAKGAKGVEKARGLTQKQLEHLGQNTANFDSIGGKVEPANDPYIIQRAVQHHLHKQILEENAHKKDLLDVQNNFLTFEKHVLTTWRGALSQYFQVVGQQMDKNRQLYGDINANFQNIPDEFEWTNFTVRSAEILVDPTTPDRKLENIKFPNQDHRSSQPLVNGLLQRKGKIMKSYDSYHYAVTPAGYLHEFSKNNDFKEHPEPELSLYLPECVIGAAPAAGEAKFIVAGKDANKNPHLTARHEFAFKAGGHDEALKWHSIIEQFTSGKLTRQNSLASTVSPASDPTSPVIAGETIPEEKPAGQDAAVAAAAVSAEEKPTAPPIDTAAATKPAPAAPDTAPASATTSAPTSAAPTTAAPATKSEPSTATADKGHHGHKKFGLFGRG</sequence>
<organism evidence="5 6">
    <name type="scientific">Orbilia brochopaga</name>
    <dbReference type="NCBI Taxonomy" id="3140254"/>
    <lineage>
        <taxon>Eukaryota</taxon>
        <taxon>Fungi</taxon>
        <taxon>Dikarya</taxon>
        <taxon>Ascomycota</taxon>
        <taxon>Pezizomycotina</taxon>
        <taxon>Orbiliomycetes</taxon>
        <taxon>Orbiliales</taxon>
        <taxon>Orbiliaceae</taxon>
        <taxon>Orbilia</taxon>
    </lineage>
</organism>
<dbReference type="EMBL" id="JAVHNQ010000002">
    <property type="protein sequence ID" value="KAK6354800.1"/>
    <property type="molecule type" value="Genomic_DNA"/>
</dbReference>
<evidence type="ECO:0000256" key="1">
    <source>
        <dbReference type="ARBA" id="ARBA00022553"/>
    </source>
</evidence>
<dbReference type="CDD" id="cd13311">
    <property type="entry name" value="PH_Slm1"/>
    <property type="match status" value="1"/>
</dbReference>
<reference evidence="5 6" key="1">
    <citation type="submission" date="2019-10" db="EMBL/GenBank/DDBJ databases">
        <authorList>
            <person name="Palmer J.M."/>
        </authorList>
    </citation>
    <scope>NUCLEOTIDE SEQUENCE [LARGE SCALE GENOMIC DNA]</scope>
    <source>
        <strain evidence="5 6">TWF696</strain>
    </source>
</reference>
<evidence type="ECO:0000313" key="5">
    <source>
        <dbReference type="EMBL" id="KAK6354800.1"/>
    </source>
</evidence>
<keyword evidence="1" id="KW-0597">Phosphoprotein</keyword>
<comment type="caution">
    <text evidence="5">The sequence shown here is derived from an EMBL/GenBank/DDBJ whole genome shotgun (WGS) entry which is preliminary data.</text>
</comment>
<feature type="compositionally biased region" description="Low complexity" evidence="2">
    <location>
        <begin position="458"/>
        <end position="505"/>
    </location>
</feature>
<dbReference type="PANTHER" id="PTHR31941">
    <property type="entry name" value="CYTOSKELETAL SIGNALING PROTEIN SLM1"/>
    <property type="match status" value="1"/>
</dbReference>
<dbReference type="InterPro" id="IPR046868">
    <property type="entry name" value="BAR_4"/>
</dbReference>
<feature type="region of interest" description="Disordered" evidence="2">
    <location>
        <begin position="407"/>
        <end position="521"/>
    </location>
</feature>
<evidence type="ECO:0008006" key="7">
    <source>
        <dbReference type="Google" id="ProtNLM"/>
    </source>
</evidence>
<dbReference type="Proteomes" id="UP001375240">
    <property type="component" value="Unassembled WGS sequence"/>
</dbReference>
<dbReference type="AlphaFoldDB" id="A0AAV9V7L0"/>
<feature type="domain" description="SLM1/RGC1-like BAR-like" evidence="4">
    <location>
        <begin position="83"/>
        <end position="265"/>
    </location>
</feature>
<dbReference type="InterPro" id="IPR043453">
    <property type="entry name" value="Slm1_PH"/>
</dbReference>
<dbReference type="Pfam" id="PF20400">
    <property type="entry name" value="BAR_4"/>
    <property type="match status" value="1"/>
</dbReference>
<dbReference type="Pfam" id="PF20399">
    <property type="entry name" value="PH_20"/>
    <property type="match status" value="1"/>
</dbReference>
<feature type="compositionally biased region" description="Polar residues" evidence="2">
    <location>
        <begin position="407"/>
        <end position="422"/>
    </location>
</feature>
<keyword evidence="6" id="KW-1185">Reference proteome</keyword>
<dbReference type="InterPro" id="IPR046869">
    <property type="entry name" value="SLM1/RGC1-like_PH"/>
</dbReference>
<evidence type="ECO:0000313" key="6">
    <source>
        <dbReference type="Proteomes" id="UP001375240"/>
    </source>
</evidence>
<name>A0AAV9V7L0_9PEZI</name>
<evidence type="ECO:0000256" key="2">
    <source>
        <dbReference type="SAM" id="MobiDB-lite"/>
    </source>
</evidence>
<dbReference type="SUPFAM" id="SSF103657">
    <property type="entry name" value="BAR/IMD domain-like"/>
    <property type="match status" value="1"/>
</dbReference>
<dbReference type="Gene3D" id="2.30.29.30">
    <property type="entry name" value="Pleckstrin-homology domain (PH domain)/Phosphotyrosine-binding domain (PTB)"/>
    <property type="match status" value="1"/>
</dbReference>
<accession>A0AAV9V7L0</accession>
<protein>
    <recommendedName>
        <fullName evidence="7">PH domain-containing protein</fullName>
    </recommendedName>
</protein>
<proteinExistence type="predicted"/>
<dbReference type="Gene3D" id="1.20.1270.60">
    <property type="entry name" value="Arfaptin homology (AH) domain/BAR domain"/>
    <property type="match status" value="1"/>
</dbReference>
<dbReference type="SUPFAM" id="SSF50729">
    <property type="entry name" value="PH domain-like"/>
    <property type="match status" value="1"/>
</dbReference>
<feature type="domain" description="SLM1/RGC1-like PH" evidence="3">
    <location>
        <begin position="285"/>
        <end position="366"/>
    </location>
</feature>
<evidence type="ECO:0000259" key="3">
    <source>
        <dbReference type="Pfam" id="PF20399"/>
    </source>
</evidence>
<dbReference type="InterPro" id="IPR011993">
    <property type="entry name" value="PH-like_dom_sf"/>
</dbReference>
<dbReference type="PANTHER" id="PTHR31941:SF1">
    <property type="entry name" value="CYTOSKELETAL SIGNALING PROTEIN SLM1"/>
    <property type="match status" value="1"/>
</dbReference>
<evidence type="ECO:0000259" key="4">
    <source>
        <dbReference type="Pfam" id="PF20400"/>
    </source>
</evidence>
<gene>
    <name evidence="5" type="ORF">TWF696_003933</name>
</gene>
<dbReference type="InterPro" id="IPR027267">
    <property type="entry name" value="AH/BAR_dom_sf"/>
</dbReference>